<dbReference type="OrthoDB" id="9790710at2"/>
<dbReference type="Pfam" id="PF13579">
    <property type="entry name" value="Glyco_trans_4_4"/>
    <property type="match status" value="1"/>
</dbReference>
<accession>A0A5P2G8Z0</accession>
<keyword evidence="4" id="KW-1185">Reference proteome</keyword>
<evidence type="ECO:0000259" key="2">
    <source>
        <dbReference type="Pfam" id="PF13579"/>
    </source>
</evidence>
<dbReference type="AlphaFoldDB" id="A0A5P2G8Z0"/>
<dbReference type="Gene3D" id="3.40.50.2000">
    <property type="entry name" value="Glycogen Phosphorylase B"/>
    <property type="match status" value="2"/>
</dbReference>
<evidence type="ECO:0000313" key="3">
    <source>
        <dbReference type="EMBL" id="QES87991.1"/>
    </source>
</evidence>
<dbReference type="Proteomes" id="UP000292424">
    <property type="component" value="Chromosome"/>
</dbReference>
<dbReference type="EMBL" id="CP044016">
    <property type="protein sequence ID" value="QES87991.1"/>
    <property type="molecule type" value="Genomic_DNA"/>
</dbReference>
<feature type="domain" description="Glycosyltransferase subfamily 4-like N-terminal" evidence="2">
    <location>
        <begin position="15"/>
        <end position="166"/>
    </location>
</feature>
<dbReference type="PANTHER" id="PTHR45947">
    <property type="entry name" value="SULFOQUINOVOSYL TRANSFERASE SQD2"/>
    <property type="match status" value="1"/>
</dbReference>
<dbReference type="InterPro" id="IPR001296">
    <property type="entry name" value="Glyco_trans_1"/>
</dbReference>
<dbReference type="InterPro" id="IPR050194">
    <property type="entry name" value="Glycosyltransferase_grp1"/>
</dbReference>
<keyword evidence="3" id="KW-0808">Transferase</keyword>
<gene>
    <name evidence="3" type="ORF">E0W69_004695</name>
</gene>
<dbReference type="PANTHER" id="PTHR45947:SF3">
    <property type="entry name" value="SULFOQUINOVOSYL TRANSFERASE SQD2"/>
    <property type="match status" value="1"/>
</dbReference>
<dbReference type="Pfam" id="PF00534">
    <property type="entry name" value="Glycos_transf_1"/>
    <property type="match status" value="1"/>
</dbReference>
<dbReference type="GO" id="GO:0016757">
    <property type="term" value="F:glycosyltransferase activity"/>
    <property type="evidence" value="ECO:0007669"/>
    <property type="project" value="InterPro"/>
</dbReference>
<protein>
    <submittedName>
        <fullName evidence="3">Glycosyltransferase</fullName>
    </submittedName>
</protein>
<dbReference type="SUPFAM" id="SSF53756">
    <property type="entry name" value="UDP-Glycosyltransferase/glycogen phosphorylase"/>
    <property type="match status" value="1"/>
</dbReference>
<evidence type="ECO:0000313" key="4">
    <source>
        <dbReference type="Proteomes" id="UP000292424"/>
    </source>
</evidence>
<feature type="domain" description="Glycosyl transferase family 1" evidence="1">
    <location>
        <begin position="195"/>
        <end position="359"/>
    </location>
</feature>
<proteinExistence type="predicted"/>
<dbReference type="KEGG" id="arac:E0W69_004695"/>
<dbReference type="InterPro" id="IPR028098">
    <property type="entry name" value="Glyco_trans_4-like_N"/>
</dbReference>
<name>A0A5P2G8Z0_9BACT</name>
<evidence type="ECO:0000259" key="1">
    <source>
        <dbReference type="Pfam" id="PF00534"/>
    </source>
</evidence>
<sequence length="381" mass="42932">MNILHSISSMSPKAGGVSQALRNLIPNLIQLGCQNEVVCFDSSGEVYGVKDDFLVHKIGPSKTPYAYVAQYQSWLKQNIDKFDVVIIHGLWLYNSYGTYLFLKNIPNIKLYVMPHGMLDPYFQKTADRKLKAFRNEIIWSMLEKKVINNATGVLFTCEREMDLANETFKNYHPRKKINVGMGVAKPPVFKQEMQDEFLKIAQLKKDEPYWLFLSRIDIKKGIDLLLQAYKKLSQNNSNLPKLVVAGPIESSYAQDLIQTYGGEKNILFTGMLLGNAKWGAIYAAAVFILPSHQENFGIAVVEAMACAIPVAITNQVNIYPEIEKANAGFIFNDNEAGLELVLNKLINVSQEELTTIGNNALQCYDDLYTPLDAAHNFMNKI</sequence>
<organism evidence="3 4">
    <name type="scientific">Rhizosphaericola mali</name>
    <dbReference type="NCBI Taxonomy" id="2545455"/>
    <lineage>
        <taxon>Bacteria</taxon>
        <taxon>Pseudomonadati</taxon>
        <taxon>Bacteroidota</taxon>
        <taxon>Chitinophagia</taxon>
        <taxon>Chitinophagales</taxon>
        <taxon>Chitinophagaceae</taxon>
        <taxon>Rhizosphaericola</taxon>
    </lineage>
</organism>
<reference evidence="3 4" key="1">
    <citation type="submission" date="2019-09" db="EMBL/GenBank/DDBJ databases">
        <title>Complete genome sequence of Arachidicoccus sp. B3-10 isolated from apple orchard soil.</title>
        <authorList>
            <person name="Kim H.S."/>
            <person name="Han K.-I."/>
            <person name="Suh M.K."/>
            <person name="Lee K.C."/>
            <person name="Eom M.K."/>
            <person name="Kim J.-S."/>
            <person name="Kang S.W."/>
            <person name="Sin Y."/>
            <person name="Lee J.-S."/>
        </authorList>
    </citation>
    <scope>NUCLEOTIDE SEQUENCE [LARGE SCALE GENOMIC DNA]</scope>
    <source>
        <strain evidence="3 4">B3-10</strain>
    </source>
</reference>